<gene>
    <name evidence="3 7" type="primary">purE</name>
    <name evidence="7" type="ORF">KS4_07130</name>
</gene>
<dbReference type="Pfam" id="PF00731">
    <property type="entry name" value="AIRC"/>
    <property type="match status" value="1"/>
</dbReference>
<dbReference type="Proteomes" id="UP000317369">
    <property type="component" value="Chromosome"/>
</dbReference>
<feature type="binding site" evidence="3 5">
    <location>
        <position position="16"/>
    </location>
    <ligand>
        <name>substrate</name>
    </ligand>
</feature>
<evidence type="ECO:0000313" key="7">
    <source>
        <dbReference type="EMBL" id="QDU32679.1"/>
    </source>
</evidence>
<dbReference type="PANTHER" id="PTHR23046:SF2">
    <property type="entry name" value="PHOSPHORIBOSYLAMINOIMIDAZOLE CARBOXYLASE"/>
    <property type="match status" value="1"/>
</dbReference>
<comment type="catalytic activity">
    <reaction evidence="3 4">
        <text>5-carboxyamino-1-(5-phospho-D-ribosyl)imidazole + H(+) = 5-amino-1-(5-phospho-D-ribosyl)imidazole-4-carboxylate</text>
        <dbReference type="Rhea" id="RHEA:13193"/>
        <dbReference type="ChEBI" id="CHEBI:15378"/>
        <dbReference type="ChEBI" id="CHEBI:58730"/>
        <dbReference type="ChEBI" id="CHEBI:77657"/>
        <dbReference type="EC" id="5.4.99.18"/>
    </reaction>
</comment>
<dbReference type="PANTHER" id="PTHR23046">
    <property type="entry name" value="PHOSPHORIBOSYLAMINOIMIDAZOLE CARBOXYLASE CATALYTIC SUBUNIT"/>
    <property type="match status" value="1"/>
</dbReference>
<dbReference type="OrthoDB" id="9791908at2"/>
<name>A0A517YR31_9BACT</name>
<dbReference type="SMART" id="SM01001">
    <property type="entry name" value="AIRC"/>
    <property type="match status" value="1"/>
</dbReference>
<dbReference type="AlphaFoldDB" id="A0A517YR31"/>
<proteinExistence type="inferred from homology"/>
<dbReference type="InterPro" id="IPR000031">
    <property type="entry name" value="PurE_dom"/>
</dbReference>
<evidence type="ECO:0000256" key="2">
    <source>
        <dbReference type="ARBA" id="ARBA00023235"/>
    </source>
</evidence>
<dbReference type="RefSeq" id="WP_145074630.1">
    <property type="nucleotide sequence ID" value="NZ_CP036425.1"/>
</dbReference>
<keyword evidence="2 3" id="KW-0413">Isomerase</keyword>
<reference evidence="7 8" key="1">
    <citation type="submission" date="2019-02" db="EMBL/GenBank/DDBJ databases">
        <title>Deep-cultivation of Planctomycetes and their phenomic and genomic characterization uncovers novel biology.</title>
        <authorList>
            <person name="Wiegand S."/>
            <person name="Jogler M."/>
            <person name="Boedeker C."/>
            <person name="Pinto D."/>
            <person name="Vollmers J."/>
            <person name="Rivas-Marin E."/>
            <person name="Kohn T."/>
            <person name="Peeters S.H."/>
            <person name="Heuer A."/>
            <person name="Rast P."/>
            <person name="Oberbeckmann S."/>
            <person name="Bunk B."/>
            <person name="Jeske O."/>
            <person name="Meyerdierks A."/>
            <person name="Storesund J.E."/>
            <person name="Kallscheuer N."/>
            <person name="Luecker S."/>
            <person name="Lage O.M."/>
            <person name="Pohl T."/>
            <person name="Merkel B.J."/>
            <person name="Hornburger P."/>
            <person name="Mueller R.-W."/>
            <person name="Bruemmer F."/>
            <person name="Labrenz M."/>
            <person name="Spormann A.M."/>
            <person name="Op den Camp H."/>
            <person name="Overmann J."/>
            <person name="Amann R."/>
            <person name="Jetten M.S.M."/>
            <person name="Mascher T."/>
            <person name="Medema M.H."/>
            <person name="Devos D.P."/>
            <person name="Kaster A.-K."/>
            <person name="Ovreas L."/>
            <person name="Rohde M."/>
            <person name="Galperin M.Y."/>
            <person name="Jogler C."/>
        </authorList>
    </citation>
    <scope>NUCLEOTIDE SEQUENCE [LARGE SCALE GENOMIC DNA]</scope>
    <source>
        <strain evidence="7 8">KS4</strain>
    </source>
</reference>
<dbReference type="GO" id="GO:0006189">
    <property type="term" value="P:'de novo' IMP biosynthetic process"/>
    <property type="evidence" value="ECO:0007669"/>
    <property type="project" value="UniProtKB-UniRule"/>
</dbReference>
<dbReference type="PIRSF" id="PIRSF001338">
    <property type="entry name" value="AIR_carboxylase"/>
    <property type="match status" value="1"/>
</dbReference>
<dbReference type="HAMAP" id="MF_01929">
    <property type="entry name" value="PurE_classI"/>
    <property type="match status" value="1"/>
</dbReference>
<feature type="binding site" evidence="3 5">
    <location>
        <position position="19"/>
    </location>
    <ligand>
        <name>substrate</name>
    </ligand>
</feature>
<comment type="similarity">
    <text evidence="3">Belongs to the AIR carboxylase family. Class I subfamily.</text>
</comment>
<organism evidence="7 8">
    <name type="scientific">Poriferisphaera corsica</name>
    <dbReference type="NCBI Taxonomy" id="2528020"/>
    <lineage>
        <taxon>Bacteria</taxon>
        <taxon>Pseudomonadati</taxon>
        <taxon>Planctomycetota</taxon>
        <taxon>Phycisphaerae</taxon>
        <taxon>Phycisphaerales</taxon>
        <taxon>Phycisphaeraceae</taxon>
        <taxon>Poriferisphaera</taxon>
    </lineage>
</organism>
<dbReference type="NCBIfam" id="TIGR01162">
    <property type="entry name" value="purE"/>
    <property type="match status" value="1"/>
</dbReference>
<dbReference type="InterPro" id="IPR024694">
    <property type="entry name" value="PurE_prokaryotes"/>
</dbReference>
<dbReference type="KEGG" id="pcor:KS4_07130"/>
<protein>
    <recommendedName>
        <fullName evidence="3 4">N5-carboxyaminoimidazole ribonucleotide mutase</fullName>
        <shortName evidence="3 4">N5-CAIR mutase</shortName>
        <ecNumber evidence="3 4">5.4.99.18</ecNumber>
    </recommendedName>
    <alternativeName>
        <fullName evidence="3">5-(carboxyamino)imidazole ribonucleotide mutase</fullName>
    </alternativeName>
</protein>
<dbReference type="InterPro" id="IPR033747">
    <property type="entry name" value="PurE_ClassI"/>
</dbReference>
<keyword evidence="1 3" id="KW-0658">Purine biosynthesis</keyword>
<dbReference type="EC" id="5.4.99.18" evidence="3 4"/>
<dbReference type="GO" id="GO:0034023">
    <property type="term" value="F:5-(carboxyamino)imidazole ribonucleotide mutase activity"/>
    <property type="evidence" value="ECO:0007669"/>
    <property type="project" value="UniProtKB-UniRule"/>
</dbReference>
<evidence type="ECO:0000313" key="8">
    <source>
        <dbReference type="Proteomes" id="UP000317369"/>
    </source>
</evidence>
<feature type="domain" description="PurE" evidence="6">
    <location>
        <begin position="8"/>
        <end position="159"/>
    </location>
</feature>
<dbReference type="Gene3D" id="3.40.50.1970">
    <property type="match status" value="1"/>
</dbReference>
<dbReference type="EMBL" id="CP036425">
    <property type="protein sequence ID" value="QDU32679.1"/>
    <property type="molecule type" value="Genomic_DNA"/>
</dbReference>
<keyword evidence="8" id="KW-1185">Reference proteome</keyword>
<evidence type="ECO:0000256" key="5">
    <source>
        <dbReference type="PIRSR" id="PIRSR001338-1"/>
    </source>
</evidence>
<evidence type="ECO:0000259" key="6">
    <source>
        <dbReference type="SMART" id="SM01001"/>
    </source>
</evidence>
<dbReference type="UniPathway" id="UPA00074">
    <property type="reaction ID" value="UER00943"/>
</dbReference>
<comment type="pathway">
    <text evidence="3 4">Purine metabolism; IMP biosynthesis via de novo pathway; 5-amino-1-(5-phospho-D-ribosyl)imidazole-4-carboxylate from 5-amino-1-(5-phospho-D-ribosyl)imidazole (N5-CAIR route): step 2/2.</text>
</comment>
<feature type="binding site" evidence="3 5">
    <location>
        <position position="46"/>
    </location>
    <ligand>
        <name>substrate</name>
    </ligand>
</feature>
<evidence type="ECO:0000256" key="4">
    <source>
        <dbReference type="PIRNR" id="PIRNR001338"/>
    </source>
</evidence>
<evidence type="ECO:0000256" key="3">
    <source>
        <dbReference type="HAMAP-Rule" id="MF_01929"/>
    </source>
</evidence>
<sequence>MNTQQSKPLVGIVMGSPSDAPTMKKCADILDELSIPYEMKICSAHRTPERAHTFATTAAERGIKVVIAAAGMSAHLAGVMAAYTHIPVLGVPMDGKLMGGLDALLSTCNMPKGIPVGTMSMGSHGAVNAALFAVSILATSNKEIEAKYIEFRKKQSAAIPEDVPVAE</sequence>
<comment type="function">
    <text evidence="3 4">Catalyzes the conversion of N5-carboxyaminoimidazole ribonucleotide (N5-CAIR) to 4-carboxy-5-aminoimidazole ribonucleotide (CAIR).</text>
</comment>
<accession>A0A517YR31</accession>
<evidence type="ECO:0000256" key="1">
    <source>
        <dbReference type="ARBA" id="ARBA00022755"/>
    </source>
</evidence>
<dbReference type="SUPFAM" id="SSF52255">
    <property type="entry name" value="N5-CAIR mutase (phosphoribosylaminoimidazole carboxylase, PurE)"/>
    <property type="match status" value="1"/>
</dbReference>